<dbReference type="GO" id="GO:0008080">
    <property type="term" value="F:N-acetyltransferase activity"/>
    <property type="evidence" value="ECO:0007669"/>
    <property type="project" value="TreeGrafter"/>
</dbReference>
<sequence>EDLELDEHDMEAMHLVVKDGERIVGTARVLFLAASQAKLERMAILKLFRHRGIGKSIISFLDEEFTNRGIEQVVLHAQCSAVNFYKSCGFEESGSPFWEAGIKHVKMQKRL</sequence>
<dbReference type="InterPro" id="IPR016181">
    <property type="entry name" value="Acyl_CoA_acyltransferase"/>
</dbReference>
<gene>
    <name evidence="2" type="ORF">S06H3_23906</name>
</gene>
<proteinExistence type="predicted"/>
<dbReference type="InterPro" id="IPR000182">
    <property type="entry name" value="GNAT_dom"/>
</dbReference>
<dbReference type="AlphaFoldDB" id="X1M147"/>
<protein>
    <recommendedName>
        <fullName evidence="1">N-acetyltransferase domain-containing protein</fullName>
    </recommendedName>
</protein>
<dbReference type="InterPro" id="IPR039143">
    <property type="entry name" value="GNPNAT1-like"/>
</dbReference>
<dbReference type="Gene3D" id="3.40.630.30">
    <property type="match status" value="1"/>
</dbReference>
<name>X1M147_9ZZZZ</name>
<organism evidence="2">
    <name type="scientific">marine sediment metagenome</name>
    <dbReference type="NCBI Taxonomy" id="412755"/>
    <lineage>
        <taxon>unclassified sequences</taxon>
        <taxon>metagenomes</taxon>
        <taxon>ecological metagenomes</taxon>
    </lineage>
</organism>
<dbReference type="PROSITE" id="PS51186">
    <property type="entry name" value="GNAT"/>
    <property type="match status" value="1"/>
</dbReference>
<dbReference type="SUPFAM" id="SSF55729">
    <property type="entry name" value="Acyl-CoA N-acyltransferases (Nat)"/>
    <property type="match status" value="1"/>
</dbReference>
<feature type="non-terminal residue" evidence="2">
    <location>
        <position position="1"/>
    </location>
</feature>
<dbReference type="CDD" id="cd04301">
    <property type="entry name" value="NAT_SF"/>
    <property type="match status" value="1"/>
</dbReference>
<reference evidence="2" key="1">
    <citation type="journal article" date="2014" name="Front. Microbiol.">
        <title>High frequency of phylogenetically diverse reductive dehalogenase-homologous genes in deep subseafloor sedimentary metagenomes.</title>
        <authorList>
            <person name="Kawai M."/>
            <person name="Futagami T."/>
            <person name="Toyoda A."/>
            <person name="Takaki Y."/>
            <person name="Nishi S."/>
            <person name="Hori S."/>
            <person name="Arai W."/>
            <person name="Tsubouchi T."/>
            <person name="Morono Y."/>
            <person name="Uchiyama I."/>
            <person name="Ito T."/>
            <person name="Fujiyama A."/>
            <person name="Inagaki F."/>
            <person name="Takami H."/>
        </authorList>
    </citation>
    <scope>NUCLEOTIDE SEQUENCE</scope>
    <source>
        <strain evidence="2">Expedition CK06-06</strain>
    </source>
</reference>
<comment type="caution">
    <text evidence="2">The sequence shown here is derived from an EMBL/GenBank/DDBJ whole genome shotgun (WGS) entry which is preliminary data.</text>
</comment>
<accession>X1M147</accession>
<dbReference type="EMBL" id="BARV01013118">
    <property type="protein sequence ID" value="GAI11796.1"/>
    <property type="molecule type" value="Genomic_DNA"/>
</dbReference>
<feature type="domain" description="N-acetyltransferase" evidence="1">
    <location>
        <begin position="1"/>
        <end position="111"/>
    </location>
</feature>
<dbReference type="PANTHER" id="PTHR13355">
    <property type="entry name" value="GLUCOSAMINE 6-PHOSPHATE N-ACETYLTRANSFERASE"/>
    <property type="match status" value="1"/>
</dbReference>
<dbReference type="Pfam" id="PF13673">
    <property type="entry name" value="Acetyltransf_10"/>
    <property type="match status" value="1"/>
</dbReference>
<evidence type="ECO:0000259" key="1">
    <source>
        <dbReference type="PROSITE" id="PS51186"/>
    </source>
</evidence>
<evidence type="ECO:0000313" key="2">
    <source>
        <dbReference type="EMBL" id="GAI11796.1"/>
    </source>
</evidence>